<gene>
    <name evidence="3" type="ORF">FHX81_1630</name>
</gene>
<dbReference type="InterPro" id="IPR004155">
    <property type="entry name" value="PBS_lyase_HEAT"/>
</dbReference>
<protein>
    <submittedName>
        <fullName evidence="3">NACHT domain-containing protein</fullName>
    </submittedName>
</protein>
<evidence type="ECO:0000313" key="3">
    <source>
        <dbReference type="EMBL" id="TQM79327.1"/>
    </source>
</evidence>
<dbReference type="Pfam" id="PF24410">
    <property type="entry name" value="wHTH-HSP90_Na-assoc"/>
    <property type="match status" value="1"/>
</dbReference>
<proteinExistence type="predicted"/>
<dbReference type="InterPro" id="IPR056507">
    <property type="entry name" value="wHTH-HSP90_Na-assoc"/>
</dbReference>
<dbReference type="PANTHER" id="PTHR46844">
    <property type="entry name" value="SLR5058 PROTEIN"/>
    <property type="match status" value="1"/>
</dbReference>
<dbReference type="SUPFAM" id="SSF52540">
    <property type="entry name" value="P-loop containing nucleoside triphosphate hydrolases"/>
    <property type="match status" value="1"/>
</dbReference>
<evidence type="ECO:0000313" key="4">
    <source>
        <dbReference type="Proteomes" id="UP000316628"/>
    </source>
</evidence>
<accession>A0A543J925</accession>
<dbReference type="Pfam" id="PF05729">
    <property type="entry name" value="NACHT"/>
    <property type="match status" value="1"/>
</dbReference>
<keyword evidence="4" id="KW-1185">Reference proteome</keyword>
<comment type="caution">
    <text evidence="3">The sequence shown here is derived from an EMBL/GenBank/DDBJ whole genome shotgun (WGS) entry which is preliminary data.</text>
</comment>
<reference evidence="3 4" key="1">
    <citation type="submission" date="2019-06" db="EMBL/GenBank/DDBJ databases">
        <title>Sequencing the genomes of 1000 actinobacteria strains.</title>
        <authorList>
            <person name="Klenk H.-P."/>
        </authorList>
    </citation>
    <scope>NUCLEOTIDE SEQUENCE [LARGE SCALE GENOMIC DNA]</scope>
    <source>
        <strain evidence="3 4">DSM 45456</strain>
    </source>
</reference>
<dbReference type="Proteomes" id="UP000316628">
    <property type="component" value="Unassembled WGS sequence"/>
</dbReference>
<dbReference type="InterPro" id="IPR011989">
    <property type="entry name" value="ARM-like"/>
</dbReference>
<dbReference type="InterPro" id="IPR027417">
    <property type="entry name" value="P-loop_NTPase"/>
</dbReference>
<dbReference type="Pfam" id="PF13646">
    <property type="entry name" value="HEAT_2"/>
    <property type="match status" value="1"/>
</dbReference>
<name>A0A543J925_9PSEU</name>
<dbReference type="AlphaFoldDB" id="A0A543J925"/>
<sequence length="1153" mass="127670">MSTPRVLVVAAEGEEGLADLLAEPIEAAGYQVIHRGTLVVGESVLAETEKALAFDGPVVLCGTIRAAGMLWTSRVINAARSRGNHRVYIVQMERDADVDRFTVDEVIARYASDPQQAIAGLLQALGKYYPLTESDSRSSHSGAGDVEESYRRIALRSHDIIDLANLPEDDRNLAAKQFELRRLYVALRAQRQTSGDSTQEWVKKAEKARKWTNASDATDRLAIGQCLGESKRVVVLGDPGAGKSTLVNWFATAYLLRTSNYEAWKNLPDVDTLPDADWLPLVVRCRDLGADHLLGSMSDAIRQALRKHELSDDDLDAMTRMLMDRLKDGTCLLLIDGLDEIADPVARRKFSKQLERVHVAYPDAPIIVTSRIVGYREMGHRLGRGFEHLVVTGLNHADKTDFIRRWVTITEVPHRRKRVTEELVEAIQSSDRISRLAANPMLLTTMALVKRKVGKLPTRRGDLYWHAVEVLLNWRSEVDQPIEKQEALPQLEYISYAMCDRGVQQLREDEIIGLLNAVREEFPNLHAVHKRGSHEFLRELERRTAILVEAGRVRHVGEWVPIFEFRHLTFQEYLAGRALVENRLPDRDKSSSLSARVAPLAGHTSRKRRPQGTGEVVASEAWREPLRLCLTSCHDDDVDNALLAVLRGSGGPEKPAVRRSRIVLAAQCLVDEPNVSSRVALEVLEQFSSLFFKVKVGIFDSVYQTAIEVQGSRWGRSFRSLLLEIFRTKSDARWIISMFWFQSVIFSRQLRSQPSRTLASFKAGNRMAGIEFALTCAGLFLRKRLSGDIISGLVDMLNEDTYLASAALFALDYGRSFGRTGETSLSTDLLLALYCRHDLDENTERSLTERLRERNDPRIRVAFIDRLSGAPDVRKVLALSGIGRVGKPEDLDIVLEYLSGRGIDVRIAAINALRDLNERAALPYLVEALVDENSSIQHAAVRALGGLADPASEPHLRGLIRAVDVSDELLCDVLVVLEALQRPESLPTIIEVAARGGSVAAAAIGAASKIGGPDAEELILDAISSSDIRARDAALEELYSVGSKSNQARKIFNAMLTAEDVDVRVATFTGYARGLDKVERTILSLDKDGVKPFIDPANALSVRRIRELASVTGITPEEVREKLLAVSDALGLRLVASTRGRRTAAPLGGPGST</sequence>
<dbReference type="PROSITE" id="PS50837">
    <property type="entry name" value="NACHT"/>
    <property type="match status" value="1"/>
</dbReference>
<organism evidence="3 4">
    <name type="scientific">Saccharothrix saharensis</name>
    <dbReference type="NCBI Taxonomy" id="571190"/>
    <lineage>
        <taxon>Bacteria</taxon>
        <taxon>Bacillati</taxon>
        <taxon>Actinomycetota</taxon>
        <taxon>Actinomycetes</taxon>
        <taxon>Pseudonocardiales</taxon>
        <taxon>Pseudonocardiaceae</taxon>
        <taxon>Saccharothrix</taxon>
    </lineage>
</organism>
<dbReference type="InterPro" id="IPR016024">
    <property type="entry name" value="ARM-type_fold"/>
</dbReference>
<dbReference type="SMART" id="SM00567">
    <property type="entry name" value="EZ_HEAT"/>
    <property type="match status" value="3"/>
</dbReference>
<dbReference type="OrthoDB" id="135105at2"/>
<dbReference type="InterPro" id="IPR021133">
    <property type="entry name" value="HEAT_type_2"/>
</dbReference>
<dbReference type="SUPFAM" id="SSF48371">
    <property type="entry name" value="ARM repeat"/>
    <property type="match status" value="1"/>
</dbReference>
<feature type="domain" description="NACHT" evidence="2">
    <location>
        <begin position="231"/>
        <end position="371"/>
    </location>
</feature>
<dbReference type="PROSITE" id="PS50077">
    <property type="entry name" value="HEAT_REPEAT"/>
    <property type="match status" value="1"/>
</dbReference>
<dbReference type="Gene3D" id="3.40.50.300">
    <property type="entry name" value="P-loop containing nucleotide triphosphate hydrolases"/>
    <property type="match status" value="1"/>
</dbReference>
<dbReference type="EMBL" id="VFPP01000001">
    <property type="protein sequence ID" value="TQM79327.1"/>
    <property type="molecule type" value="Genomic_DNA"/>
</dbReference>
<evidence type="ECO:0000259" key="2">
    <source>
        <dbReference type="PROSITE" id="PS50837"/>
    </source>
</evidence>
<evidence type="ECO:0000256" key="1">
    <source>
        <dbReference type="SAM" id="MobiDB-lite"/>
    </source>
</evidence>
<dbReference type="PANTHER" id="PTHR46844:SF1">
    <property type="entry name" value="SLR5058 PROTEIN"/>
    <property type="match status" value="1"/>
</dbReference>
<dbReference type="InterPro" id="IPR007111">
    <property type="entry name" value="NACHT_NTPase"/>
</dbReference>
<dbReference type="Gene3D" id="1.25.10.10">
    <property type="entry name" value="Leucine-rich Repeat Variant"/>
    <property type="match status" value="1"/>
</dbReference>
<feature type="region of interest" description="Disordered" evidence="1">
    <location>
        <begin position="590"/>
        <end position="614"/>
    </location>
</feature>